<dbReference type="AlphaFoldDB" id="A0A6F9XLF0"/>
<accession>A0A6F9XLF0</accession>
<evidence type="ECO:0000313" key="1">
    <source>
        <dbReference type="EMBL" id="GET06103.1"/>
    </source>
</evidence>
<proteinExistence type="predicted"/>
<reference evidence="1" key="1">
    <citation type="submission" date="2019-10" db="EMBL/GenBank/DDBJ databases">
        <title>Lactobacillus agilis SY212 Whole Genome Sequencing Project.</title>
        <authorList>
            <person name="Suzuki S."/>
            <person name="Endo A."/>
            <person name="Maeno S."/>
            <person name="Shiwa Y."/>
            <person name="Matsutani M."/>
            <person name="Kajikawa A."/>
        </authorList>
    </citation>
    <scope>NUCLEOTIDE SEQUENCE</scope>
    <source>
        <strain evidence="1">SY212</strain>
    </source>
</reference>
<name>A0A6F9XLF0_9LACO</name>
<protein>
    <submittedName>
        <fullName evidence="1">Uncharacterized protein</fullName>
    </submittedName>
</protein>
<comment type="caution">
    <text evidence="1">The sequence shown here is derived from an EMBL/GenBank/DDBJ whole genome shotgun (WGS) entry which is preliminary data.</text>
</comment>
<dbReference type="EMBL" id="BLAM01000109">
    <property type="protein sequence ID" value="GET06103.1"/>
    <property type="molecule type" value="Genomic_DNA"/>
</dbReference>
<sequence>MINNISKQAITILSQDFSKLQNETGPNSQNIKKIYDWLCTQTNDLKLMQAIVDNYPNLTLKKIWTFIVSYYHPSNKINKQISGIVNTNNWTVVEITEDQVYQKIRNYYINFKKERNTNTNE</sequence>
<organism evidence="1">
    <name type="scientific">Ligilactobacillus agilis</name>
    <dbReference type="NCBI Taxonomy" id="1601"/>
    <lineage>
        <taxon>Bacteria</taxon>
        <taxon>Bacillati</taxon>
        <taxon>Bacillota</taxon>
        <taxon>Bacilli</taxon>
        <taxon>Lactobacillales</taxon>
        <taxon>Lactobacillaceae</taxon>
        <taxon>Ligilactobacillus</taxon>
    </lineage>
</organism>
<dbReference type="Proteomes" id="UP000494265">
    <property type="component" value="Unassembled WGS sequence"/>
</dbReference>
<gene>
    <name evidence="1" type="ORF">SY212_11330</name>
</gene>